<feature type="domain" description="N-acetyltransferase" evidence="1">
    <location>
        <begin position="9"/>
        <end position="157"/>
    </location>
</feature>
<dbReference type="GO" id="GO:0016747">
    <property type="term" value="F:acyltransferase activity, transferring groups other than amino-acyl groups"/>
    <property type="evidence" value="ECO:0007669"/>
    <property type="project" value="InterPro"/>
</dbReference>
<dbReference type="InterPro" id="IPR051531">
    <property type="entry name" value="N-acetyltransferase"/>
</dbReference>
<dbReference type="Gene3D" id="3.40.630.30">
    <property type="match status" value="1"/>
</dbReference>
<dbReference type="Pfam" id="PF13302">
    <property type="entry name" value="Acetyltransf_3"/>
    <property type="match status" value="1"/>
</dbReference>
<proteinExistence type="predicted"/>
<protein>
    <submittedName>
        <fullName evidence="2">N-acetyltransferase</fullName>
    </submittedName>
</protein>
<reference evidence="2 3" key="1">
    <citation type="submission" date="2019-10" db="EMBL/GenBank/DDBJ databases">
        <title>Whole genome shotgun sequence of Acrocarpospora corrugata NBRC 13972.</title>
        <authorList>
            <person name="Ichikawa N."/>
            <person name="Kimura A."/>
            <person name="Kitahashi Y."/>
            <person name="Komaki H."/>
            <person name="Oguchi A."/>
        </authorList>
    </citation>
    <scope>NUCLEOTIDE SEQUENCE [LARGE SCALE GENOMIC DNA]</scope>
    <source>
        <strain evidence="2 3">NBRC 13972</strain>
    </source>
</reference>
<dbReference type="RefSeq" id="WP_170316923.1">
    <property type="nucleotide sequence ID" value="NZ_BAAABN010000098.1"/>
</dbReference>
<dbReference type="InterPro" id="IPR016181">
    <property type="entry name" value="Acyl_CoA_acyltransferase"/>
</dbReference>
<sequence length="165" mass="18158">MSELKENQLVLRPITHDDEPWLLAHWSRPEVRRYLFDDEPVSAELVTEIVDDSVDDFARWGYGLWAMVVADRLVGVCGLRASDDDEAELLYSVDPLYWGHGLATGAARAVLEYVGPIEVIAETDAGNVASERVAAALGMRLDSERTGPNGPLKRFVRPGAPAVGR</sequence>
<dbReference type="Proteomes" id="UP000334990">
    <property type="component" value="Unassembled WGS sequence"/>
</dbReference>
<comment type="caution">
    <text evidence="2">The sequence shown here is derived from an EMBL/GenBank/DDBJ whole genome shotgun (WGS) entry which is preliminary data.</text>
</comment>
<keyword evidence="2" id="KW-0808">Transferase</keyword>
<accession>A0A5M3VX65</accession>
<dbReference type="EMBL" id="BLAD01000046">
    <property type="protein sequence ID" value="GES00749.1"/>
    <property type="molecule type" value="Genomic_DNA"/>
</dbReference>
<keyword evidence="3" id="KW-1185">Reference proteome</keyword>
<gene>
    <name evidence="2" type="ORF">Acor_28130</name>
</gene>
<name>A0A5M3VX65_9ACTN</name>
<evidence type="ECO:0000313" key="2">
    <source>
        <dbReference type="EMBL" id="GES00749.1"/>
    </source>
</evidence>
<organism evidence="2 3">
    <name type="scientific">Acrocarpospora corrugata</name>
    <dbReference type="NCBI Taxonomy" id="35763"/>
    <lineage>
        <taxon>Bacteria</taxon>
        <taxon>Bacillati</taxon>
        <taxon>Actinomycetota</taxon>
        <taxon>Actinomycetes</taxon>
        <taxon>Streptosporangiales</taxon>
        <taxon>Streptosporangiaceae</taxon>
        <taxon>Acrocarpospora</taxon>
    </lineage>
</organism>
<dbReference type="PANTHER" id="PTHR43792:SF1">
    <property type="entry name" value="N-ACETYLTRANSFERASE DOMAIN-CONTAINING PROTEIN"/>
    <property type="match status" value="1"/>
</dbReference>
<evidence type="ECO:0000313" key="3">
    <source>
        <dbReference type="Proteomes" id="UP000334990"/>
    </source>
</evidence>
<dbReference type="SUPFAM" id="SSF55729">
    <property type="entry name" value="Acyl-CoA N-acyltransferases (Nat)"/>
    <property type="match status" value="1"/>
</dbReference>
<dbReference type="AlphaFoldDB" id="A0A5M3VX65"/>
<dbReference type="PANTHER" id="PTHR43792">
    <property type="entry name" value="GNAT FAMILY, PUTATIVE (AFU_ORTHOLOGUE AFUA_3G00765)-RELATED-RELATED"/>
    <property type="match status" value="1"/>
</dbReference>
<evidence type="ECO:0000259" key="1">
    <source>
        <dbReference type="PROSITE" id="PS51186"/>
    </source>
</evidence>
<dbReference type="InterPro" id="IPR000182">
    <property type="entry name" value="GNAT_dom"/>
</dbReference>
<dbReference type="PROSITE" id="PS51186">
    <property type="entry name" value="GNAT"/>
    <property type="match status" value="1"/>
</dbReference>